<sequence length="117" mass="12599">MGWKQDFPVRYLLVGEDIGDEEEGVLWGRCAEVEGLFVDPPPLSREILTLRGCPRESLLAQAVTDSAQPVRLLGNGTLSIEPTDPSNGGPFRIWDLEDAAVLAGGPRPAIPSAWTSS</sequence>
<accession>A0ABW2FVU6</accession>
<gene>
    <name evidence="1" type="ORF">ACFQMG_11890</name>
</gene>
<organism evidence="1 2">
    <name type="scientific">Kitasatospora paranensis</name>
    <dbReference type="NCBI Taxonomy" id="258053"/>
    <lineage>
        <taxon>Bacteria</taxon>
        <taxon>Bacillati</taxon>
        <taxon>Actinomycetota</taxon>
        <taxon>Actinomycetes</taxon>
        <taxon>Kitasatosporales</taxon>
        <taxon>Streptomycetaceae</taxon>
        <taxon>Kitasatospora</taxon>
    </lineage>
</organism>
<dbReference type="Proteomes" id="UP001596435">
    <property type="component" value="Unassembled WGS sequence"/>
</dbReference>
<keyword evidence="2" id="KW-1185">Reference proteome</keyword>
<reference evidence="2" key="1">
    <citation type="journal article" date="2019" name="Int. J. Syst. Evol. Microbiol.">
        <title>The Global Catalogue of Microorganisms (GCM) 10K type strain sequencing project: providing services to taxonomists for standard genome sequencing and annotation.</title>
        <authorList>
            <consortium name="The Broad Institute Genomics Platform"/>
            <consortium name="The Broad Institute Genome Sequencing Center for Infectious Disease"/>
            <person name="Wu L."/>
            <person name="Ma J."/>
        </authorList>
    </citation>
    <scope>NUCLEOTIDE SEQUENCE [LARGE SCALE GENOMIC DNA]</scope>
    <source>
        <strain evidence="2">CGMCC 1.12859</strain>
    </source>
</reference>
<comment type="caution">
    <text evidence="1">The sequence shown here is derived from an EMBL/GenBank/DDBJ whole genome shotgun (WGS) entry which is preliminary data.</text>
</comment>
<proteinExistence type="predicted"/>
<evidence type="ECO:0000313" key="1">
    <source>
        <dbReference type="EMBL" id="MFC7180254.1"/>
    </source>
</evidence>
<protein>
    <submittedName>
        <fullName evidence="1">Uncharacterized protein</fullName>
    </submittedName>
</protein>
<dbReference type="RefSeq" id="WP_345704970.1">
    <property type="nucleotide sequence ID" value="NZ_BAABKV010000001.1"/>
</dbReference>
<dbReference type="EMBL" id="JBHTAJ010000018">
    <property type="protein sequence ID" value="MFC7180254.1"/>
    <property type="molecule type" value="Genomic_DNA"/>
</dbReference>
<name>A0ABW2FVU6_9ACTN</name>
<evidence type="ECO:0000313" key="2">
    <source>
        <dbReference type="Proteomes" id="UP001596435"/>
    </source>
</evidence>